<protein>
    <submittedName>
        <fullName evidence="3">Uncharacterized protein</fullName>
    </submittedName>
</protein>
<evidence type="ECO:0000256" key="1">
    <source>
        <dbReference type="SAM" id="MobiDB-lite"/>
    </source>
</evidence>
<feature type="region of interest" description="Disordered" evidence="1">
    <location>
        <begin position="76"/>
        <end position="98"/>
    </location>
</feature>
<reference evidence="3" key="1">
    <citation type="submission" date="2016-05" db="EMBL/GenBank/DDBJ databases">
        <authorList>
            <person name="Lavstsen T."/>
            <person name="Jespersen J.S."/>
        </authorList>
    </citation>
    <scope>NUCLEOTIDE SEQUENCE [LARGE SCALE GENOMIC DNA]</scope>
</reference>
<evidence type="ECO:0000313" key="2">
    <source>
        <dbReference type="EMBL" id="SBT30436.1"/>
    </source>
</evidence>
<accession>A0A1A8YH67</accession>
<evidence type="ECO:0000313" key="3">
    <source>
        <dbReference type="EMBL" id="SBT30895.1"/>
    </source>
</evidence>
<keyword evidence="5" id="KW-1185">Reference proteome</keyword>
<feature type="compositionally biased region" description="Basic residues" evidence="1">
    <location>
        <begin position="77"/>
        <end position="87"/>
    </location>
</feature>
<dbReference type="EMBL" id="FLRE01000006">
    <property type="protein sequence ID" value="SBT30895.1"/>
    <property type="molecule type" value="Genomic_DNA"/>
</dbReference>
<dbReference type="AlphaFoldDB" id="A0A1A8YH67"/>
<feature type="compositionally biased region" description="Basic and acidic residues" evidence="1">
    <location>
        <begin position="88"/>
        <end position="98"/>
    </location>
</feature>
<evidence type="ECO:0000313" key="5">
    <source>
        <dbReference type="Proteomes" id="UP000078555"/>
    </source>
</evidence>
<dbReference type="Proteomes" id="UP000078555">
    <property type="component" value="Unassembled WGS sequence"/>
</dbReference>
<sequence>MAVRLRFFQPFGYVSAFRATGSRIVCTSRCTYNNTHMKKARSFAHASLLFLGKIININTPRPCYIRVYMNPGTFTRSRVHKKKRKKEKEKEKEDAYDI</sequence>
<dbReference type="EMBL" id="FLRD01000001">
    <property type="protein sequence ID" value="SBT30436.1"/>
    <property type="molecule type" value="Genomic_DNA"/>
</dbReference>
<dbReference type="Proteomes" id="UP000078550">
    <property type="component" value="Unassembled WGS sequence"/>
</dbReference>
<evidence type="ECO:0000313" key="4">
    <source>
        <dbReference type="Proteomes" id="UP000078550"/>
    </source>
</evidence>
<gene>
    <name evidence="2" type="ORF">POVWA1_000990</name>
    <name evidence="3" type="ORF">POVWA2_001250</name>
</gene>
<reference evidence="4 5" key="2">
    <citation type="submission" date="2016-05" db="EMBL/GenBank/DDBJ databases">
        <authorList>
            <person name="Naeem Raeece"/>
        </authorList>
    </citation>
    <scope>NUCLEOTIDE SEQUENCE [LARGE SCALE GENOMIC DNA]</scope>
</reference>
<name>A0A1A8YH67_PLAOA</name>
<organism evidence="3 4">
    <name type="scientific">Plasmodium ovale wallikeri</name>
    <dbReference type="NCBI Taxonomy" id="864142"/>
    <lineage>
        <taxon>Eukaryota</taxon>
        <taxon>Sar</taxon>
        <taxon>Alveolata</taxon>
        <taxon>Apicomplexa</taxon>
        <taxon>Aconoidasida</taxon>
        <taxon>Haemosporida</taxon>
        <taxon>Plasmodiidae</taxon>
        <taxon>Plasmodium</taxon>
        <taxon>Plasmodium (Plasmodium)</taxon>
    </lineage>
</organism>
<proteinExistence type="predicted"/>